<dbReference type="NCBIfam" id="NF011060">
    <property type="entry name" value="PRK14491.1"/>
    <property type="match status" value="1"/>
</dbReference>
<evidence type="ECO:0000256" key="2">
    <source>
        <dbReference type="ARBA" id="ARBA00002901"/>
    </source>
</evidence>
<dbReference type="PANTHER" id="PTHR10192">
    <property type="entry name" value="MOLYBDOPTERIN BIOSYNTHESIS PROTEIN"/>
    <property type="match status" value="1"/>
</dbReference>
<keyword evidence="7 13" id="KW-0500">Molybdenum</keyword>
<dbReference type="Gene3D" id="2.40.340.10">
    <property type="entry name" value="MoeA, C-terminal, domain IV"/>
    <property type="match status" value="1"/>
</dbReference>
<keyword evidence="10 13" id="KW-0460">Magnesium</keyword>
<dbReference type="Pfam" id="PF03454">
    <property type="entry name" value="MoeA_C"/>
    <property type="match status" value="1"/>
</dbReference>
<dbReference type="FunFam" id="2.40.340.10:FF:000003">
    <property type="entry name" value="Molybdopterin molybdenumtransferase"/>
    <property type="match status" value="1"/>
</dbReference>
<comment type="function">
    <text evidence="2 13">Catalyzes the insertion of molybdate into adenylated molybdopterin with the concomitant release of AMP.</text>
</comment>
<evidence type="ECO:0000256" key="4">
    <source>
        <dbReference type="ARBA" id="ARBA00010763"/>
    </source>
</evidence>
<evidence type="ECO:0000256" key="8">
    <source>
        <dbReference type="ARBA" id="ARBA00022679"/>
    </source>
</evidence>
<dbReference type="Gene3D" id="2.170.190.11">
    <property type="entry name" value="Molybdopterin biosynthesis moea protein, domain 3"/>
    <property type="match status" value="1"/>
</dbReference>
<evidence type="ECO:0000256" key="1">
    <source>
        <dbReference type="ARBA" id="ARBA00001946"/>
    </source>
</evidence>
<evidence type="ECO:0000256" key="12">
    <source>
        <dbReference type="ARBA" id="ARBA00047317"/>
    </source>
</evidence>
<dbReference type="PROSITE" id="PS01079">
    <property type="entry name" value="MOCF_BIOSYNTHESIS_2"/>
    <property type="match status" value="1"/>
</dbReference>
<dbReference type="InterPro" id="IPR036135">
    <property type="entry name" value="MoeA_linker/N_sf"/>
</dbReference>
<proteinExistence type="inferred from homology"/>
<dbReference type="SUPFAM" id="SSF52540">
    <property type="entry name" value="P-loop containing nucleoside triphosphate hydrolases"/>
    <property type="match status" value="1"/>
</dbReference>
<evidence type="ECO:0000256" key="9">
    <source>
        <dbReference type="ARBA" id="ARBA00022723"/>
    </source>
</evidence>
<dbReference type="AlphaFoldDB" id="A0A1T4WCC1"/>
<dbReference type="Proteomes" id="UP000190460">
    <property type="component" value="Unassembled WGS sequence"/>
</dbReference>
<name>A0A1T4WCC1_9GAMM</name>
<dbReference type="InterPro" id="IPR004435">
    <property type="entry name" value="MobB_dom"/>
</dbReference>
<evidence type="ECO:0000256" key="5">
    <source>
        <dbReference type="ARBA" id="ARBA00013269"/>
    </source>
</evidence>
<organism evidence="15 16">
    <name type="scientific">Thiothrix eikelboomii</name>
    <dbReference type="NCBI Taxonomy" id="92487"/>
    <lineage>
        <taxon>Bacteria</taxon>
        <taxon>Pseudomonadati</taxon>
        <taxon>Pseudomonadota</taxon>
        <taxon>Gammaproteobacteria</taxon>
        <taxon>Thiotrichales</taxon>
        <taxon>Thiotrichaceae</taxon>
        <taxon>Thiothrix</taxon>
    </lineage>
</organism>
<keyword evidence="11 13" id="KW-0501">Molybdenum cofactor biosynthesis</keyword>
<dbReference type="InterPro" id="IPR005111">
    <property type="entry name" value="MoeA_C_domain_IV"/>
</dbReference>
<dbReference type="InterPro" id="IPR005110">
    <property type="entry name" value="MoeA_linker/N"/>
</dbReference>
<dbReference type="SUPFAM" id="SSF63882">
    <property type="entry name" value="MoeA N-terminal region -like"/>
    <property type="match status" value="1"/>
</dbReference>
<dbReference type="SMART" id="SM00852">
    <property type="entry name" value="MoCF_biosynth"/>
    <property type="match status" value="1"/>
</dbReference>
<dbReference type="GO" id="GO:0046872">
    <property type="term" value="F:metal ion binding"/>
    <property type="evidence" value="ECO:0007669"/>
    <property type="project" value="UniProtKB-UniRule"/>
</dbReference>
<dbReference type="InterPro" id="IPR027417">
    <property type="entry name" value="P-loop_NTPase"/>
</dbReference>
<evidence type="ECO:0000256" key="3">
    <source>
        <dbReference type="ARBA" id="ARBA00005046"/>
    </source>
</evidence>
<dbReference type="InterPro" id="IPR001453">
    <property type="entry name" value="MoaB/Mog_dom"/>
</dbReference>
<keyword evidence="16" id="KW-1185">Reference proteome</keyword>
<dbReference type="InterPro" id="IPR036425">
    <property type="entry name" value="MoaB/Mog-like_dom_sf"/>
</dbReference>
<evidence type="ECO:0000313" key="16">
    <source>
        <dbReference type="Proteomes" id="UP000190460"/>
    </source>
</evidence>
<dbReference type="RefSeq" id="WP_078921901.1">
    <property type="nucleotide sequence ID" value="NZ_FUYB01000005.1"/>
</dbReference>
<dbReference type="CDD" id="cd03116">
    <property type="entry name" value="MobB"/>
    <property type="match status" value="1"/>
</dbReference>
<evidence type="ECO:0000313" key="15">
    <source>
        <dbReference type="EMBL" id="SKA74827.1"/>
    </source>
</evidence>
<evidence type="ECO:0000256" key="10">
    <source>
        <dbReference type="ARBA" id="ARBA00022842"/>
    </source>
</evidence>
<dbReference type="EMBL" id="FUYB01000005">
    <property type="protein sequence ID" value="SKA74827.1"/>
    <property type="molecule type" value="Genomic_DNA"/>
</dbReference>
<keyword evidence="9 13" id="KW-0479">Metal-binding</keyword>
<dbReference type="CDD" id="cd00887">
    <property type="entry name" value="MoeA"/>
    <property type="match status" value="1"/>
</dbReference>
<dbReference type="Pfam" id="PF03205">
    <property type="entry name" value="MobB"/>
    <property type="match status" value="1"/>
</dbReference>
<dbReference type="InterPro" id="IPR038987">
    <property type="entry name" value="MoeA-like"/>
</dbReference>
<dbReference type="SUPFAM" id="SSF53218">
    <property type="entry name" value="Molybdenum cofactor biosynthesis proteins"/>
    <property type="match status" value="1"/>
</dbReference>
<dbReference type="GO" id="GO:0005525">
    <property type="term" value="F:GTP binding"/>
    <property type="evidence" value="ECO:0007669"/>
    <property type="project" value="InterPro"/>
</dbReference>
<dbReference type="NCBIfam" id="TIGR00177">
    <property type="entry name" value="molyb_syn"/>
    <property type="match status" value="1"/>
</dbReference>
<feature type="domain" description="MoaB/Mog" evidence="14">
    <location>
        <begin position="374"/>
        <end position="511"/>
    </location>
</feature>
<dbReference type="NCBIfam" id="TIGR00176">
    <property type="entry name" value="mobB"/>
    <property type="match status" value="1"/>
</dbReference>
<dbReference type="STRING" id="92487.SAMN02745130_01422"/>
<evidence type="ECO:0000256" key="7">
    <source>
        <dbReference type="ARBA" id="ARBA00022505"/>
    </source>
</evidence>
<dbReference type="GO" id="GO:0006777">
    <property type="term" value="P:Mo-molybdopterin cofactor biosynthetic process"/>
    <property type="evidence" value="ECO:0007669"/>
    <property type="project" value="UniProtKB-UniRule"/>
</dbReference>
<keyword evidence="8 13" id="KW-0808">Transferase</keyword>
<evidence type="ECO:0000256" key="6">
    <source>
        <dbReference type="ARBA" id="ARBA00021108"/>
    </source>
</evidence>
<protein>
    <recommendedName>
        <fullName evidence="6 13">Molybdopterin molybdenumtransferase</fullName>
        <ecNumber evidence="5 13">2.10.1.1</ecNumber>
    </recommendedName>
</protein>
<dbReference type="SUPFAM" id="SSF63867">
    <property type="entry name" value="MoeA C-terminal domain-like"/>
    <property type="match status" value="1"/>
</dbReference>
<dbReference type="GO" id="GO:0061599">
    <property type="term" value="F:molybdopterin molybdotransferase activity"/>
    <property type="evidence" value="ECO:0007669"/>
    <property type="project" value="UniProtKB-UniRule"/>
</dbReference>
<sequence>MSSNSLPIVGICAWSGTGKTTLITELIPLLRAQGLRLAVIKHAHHQIELDQPGKDTFRFRTAGAEQVILASAQSRAVMFEQREVAEASLTAALELVNDQQIDLILVEGFKHETLPKIEIHRPSLGHPLLFPHDSQIIALASDLPLDLPSPVRVTQLDLKQPSLIAQFILERIVGRNTQNMTELRTTPSCADAREPSSLTLHEAQTRILAAITPIKTVIKQSLRLALGQVLAEAVISPLDVPAHTNAAMDGYAVAAADLPLNALKTLPIAGTAFAGHAFAATCPPSACIRIMTGAPMPAGTDTVVMQEHTETTAEGWVRIGTGHQFGQNVRRQGEDITQGQTVLTAGRRLSPADLGLLASLGIAEVKVYRAPRVAFFSTGDELRSIGEPLEAGCVYDSNRYTLFGMLKNLGLDVVDLGVVADQPAALQAAFKMAADSADVVITSGGVSVGEADYTKTILDQLGEISFWKIAIKPGRPLAFGQLGETLFFGLPGNPVAVMVTFQQIVQPALLYLAGETAYQPLVIPARTTQRLKKKPGRTEFLRAIYEPAPDGSLTVHTTGAQGSGILMSMSRANCYIILDEDNAGVEAGAWVKVQPFRL</sequence>
<dbReference type="InterPro" id="IPR036688">
    <property type="entry name" value="MoeA_C_domain_IV_sf"/>
</dbReference>
<dbReference type="UniPathway" id="UPA00344"/>
<evidence type="ECO:0000256" key="13">
    <source>
        <dbReference type="RuleBase" id="RU365090"/>
    </source>
</evidence>
<dbReference type="Gene3D" id="3.40.980.10">
    <property type="entry name" value="MoaB/Mog-like domain"/>
    <property type="match status" value="1"/>
</dbReference>
<dbReference type="Pfam" id="PF00994">
    <property type="entry name" value="MoCF_biosynth"/>
    <property type="match status" value="1"/>
</dbReference>
<gene>
    <name evidence="15" type="ORF">SAMN02745130_01422</name>
</gene>
<dbReference type="Pfam" id="PF03453">
    <property type="entry name" value="MoeA_N"/>
    <property type="match status" value="1"/>
</dbReference>
<comment type="cofactor">
    <cofactor evidence="1 13">
        <name>Mg(2+)</name>
        <dbReference type="ChEBI" id="CHEBI:18420"/>
    </cofactor>
</comment>
<evidence type="ECO:0000259" key="14">
    <source>
        <dbReference type="SMART" id="SM00852"/>
    </source>
</evidence>
<dbReference type="PANTHER" id="PTHR10192:SF5">
    <property type="entry name" value="GEPHYRIN"/>
    <property type="match status" value="1"/>
</dbReference>
<reference evidence="15 16" key="1">
    <citation type="submission" date="2017-02" db="EMBL/GenBank/DDBJ databases">
        <authorList>
            <person name="Peterson S.W."/>
        </authorList>
    </citation>
    <scope>NUCLEOTIDE SEQUENCE [LARGE SCALE GENOMIC DNA]</scope>
    <source>
        <strain evidence="15 16">ATCC 49788</strain>
    </source>
</reference>
<dbReference type="Gene3D" id="3.90.105.10">
    <property type="entry name" value="Molybdopterin biosynthesis moea protein, domain 2"/>
    <property type="match status" value="1"/>
</dbReference>
<dbReference type="EC" id="2.10.1.1" evidence="5 13"/>
<dbReference type="Gene3D" id="3.40.50.300">
    <property type="entry name" value="P-loop containing nucleotide triphosphate hydrolases"/>
    <property type="match status" value="1"/>
</dbReference>
<dbReference type="InterPro" id="IPR008284">
    <property type="entry name" value="MoCF_biosynth_CS"/>
</dbReference>
<comment type="catalytic activity">
    <reaction evidence="12">
        <text>adenylyl-molybdopterin + molybdate = Mo-molybdopterin + AMP + H(+)</text>
        <dbReference type="Rhea" id="RHEA:35047"/>
        <dbReference type="ChEBI" id="CHEBI:15378"/>
        <dbReference type="ChEBI" id="CHEBI:36264"/>
        <dbReference type="ChEBI" id="CHEBI:62727"/>
        <dbReference type="ChEBI" id="CHEBI:71302"/>
        <dbReference type="ChEBI" id="CHEBI:456215"/>
        <dbReference type="EC" id="2.10.1.1"/>
    </reaction>
</comment>
<dbReference type="GO" id="GO:0005829">
    <property type="term" value="C:cytosol"/>
    <property type="evidence" value="ECO:0007669"/>
    <property type="project" value="TreeGrafter"/>
</dbReference>
<evidence type="ECO:0000256" key="11">
    <source>
        <dbReference type="ARBA" id="ARBA00023150"/>
    </source>
</evidence>
<dbReference type="OrthoDB" id="9788394at2"/>
<dbReference type="NCBIfam" id="NF045515">
    <property type="entry name" value="Glp_gephyrin"/>
    <property type="match status" value="1"/>
</dbReference>
<dbReference type="FunFam" id="3.40.980.10:FF:000004">
    <property type="entry name" value="Molybdopterin molybdenumtransferase"/>
    <property type="match status" value="1"/>
</dbReference>
<comment type="similarity">
    <text evidence="4 13">Belongs to the MoeA family.</text>
</comment>
<accession>A0A1T4WCC1</accession>
<comment type="pathway">
    <text evidence="3 13">Cofactor biosynthesis; molybdopterin biosynthesis.</text>
</comment>